<dbReference type="STRING" id="112248.SAMN05444392_11176"/>
<dbReference type="Proteomes" id="UP000184476">
    <property type="component" value="Unassembled WGS sequence"/>
</dbReference>
<reference evidence="1 2" key="1">
    <citation type="submission" date="2016-11" db="EMBL/GenBank/DDBJ databases">
        <authorList>
            <person name="Jaros S."/>
            <person name="Januszkiewicz K."/>
            <person name="Wedrychowicz H."/>
        </authorList>
    </citation>
    <scope>NUCLEOTIDE SEQUENCE [LARGE SCALE GENOMIC DNA]</scope>
    <source>
        <strain evidence="1 2">DSM 44666</strain>
    </source>
</reference>
<evidence type="ECO:0000313" key="2">
    <source>
        <dbReference type="Proteomes" id="UP000184476"/>
    </source>
</evidence>
<proteinExistence type="predicted"/>
<dbReference type="AlphaFoldDB" id="A0A1M5A156"/>
<dbReference type="RefSeq" id="WP_073156377.1">
    <property type="nucleotide sequence ID" value="NZ_FQVL01000011.1"/>
</dbReference>
<accession>A0A1M5A156</accession>
<protein>
    <submittedName>
        <fullName evidence="1">Uncharacterized protein</fullName>
    </submittedName>
</protein>
<dbReference type="EMBL" id="FQVL01000011">
    <property type="protein sequence ID" value="SHF23636.1"/>
    <property type="molecule type" value="Genomic_DNA"/>
</dbReference>
<evidence type="ECO:0000313" key="1">
    <source>
        <dbReference type="EMBL" id="SHF23636.1"/>
    </source>
</evidence>
<name>A0A1M5A156_9BACL</name>
<gene>
    <name evidence="1" type="ORF">SAMN05444392_11176</name>
</gene>
<keyword evidence="2" id="KW-1185">Reference proteome</keyword>
<sequence>MDKSQKERAEIEFAKRIKGEIVPHFEVAGGTYKWKINGLGISWGVKDRKNGFKMLNSWLDEDNEALALKGHKKEWLVCMKLSTLQELLKIK</sequence>
<dbReference type="OrthoDB" id="2968839at2"/>
<organism evidence="1 2">
    <name type="scientific">Seinonella peptonophila</name>
    <dbReference type="NCBI Taxonomy" id="112248"/>
    <lineage>
        <taxon>Bacteria</taxon>
        <taxon>Bacillati</taxon>
        <taxon>Bacillota</taxon>
        <taxon>Bacilli</taxon>
        <taxon>Bacillales</taxon>
        <taxon>Thermoactinomycetaceae</taxon>
        <taxon>Seinonella</taxon>
    </lineage>
</organism>